<name>A0AAD7GXL7_MYCRO</name>
<reference evidence="2" key="1">
    <citation type="submission" date="2023-03" db="EMBL/GenBank/DDBJ databases">
        <title>Massive genome expansion in bonnet fungi (Mycena s.s.) driven by repeated elements and novel gene families across ecological guilds.</title>
        <authorList>
            <consortium name="Lawrence Berkeley National Laboratory"/>
            <person name="Harder C.B."/>
            <person name="Miyauchi S."/>
            <person name="Viragh M."/>
            <person name="Kuo A."/>
            <person name="Thoen E."/>
            <person name="Andreopoulos B."/>
            <person name="Lu D."/>
            <person name="Skrede I."/>
            <person name="Drula E."/>
            <person name="Henrissat B."/>
            <person name="Morin E."/>
            <person name="Kohler A."/>
            <person name="Barry K."/>
            <person name="LaButti K."/>
            <person name="Morin E."/>
            <person name="Salamov A."/>
            <person name="Lipzen A."/>
            <person name="Mereny Z."/>
            <person name="Hegedus B."/>
            <person name="Baldrian P."/>
            <person name="Stursova M."/>
            <person name="Weitz H."/>
            <person name="Taylor A."/>
            <person name="Grigoriev I.V."/>
            <person name="Nagy L.G."/>
            <person name="Martin F."/>
            <person name="Kauserud H."/>
        </authorList>
    </citation>
    <scope>NUCLEOTIDE SEQUENCE</scope>
    <source>
        <strain evidence="2">CBHHK067</strain>
    </source>
</reference>
<gene>
    <name evidence="2" type="ORF">B0H17DRAFT_521893</name>
</gene>
<evidence type="ECO:0000313" key="3">
    <source>
        <dbReference type="Proteomes" id="UP001221757"/>
    </source>
</evidence>
<feature type="region of interest" description="Disordered" evidence="1">
    <location>
        <begin position="1"/>
        <end position="45"/>
    </location>
</feature>
<evidence type="ECO:0000313" key="2">
    <source>
        <dbReference type="EMBL" id="KAJ7707556.1"/>
    </source>
</evidence>
<protein>
    <submittedName>
        <fullName evidence="2">Uncharacterized protein</fullName>
    </submittedName>
</protein>
<sequence>MMTRTMARPSMANRRRLSDSLPRSSSSSSPSWPSSERTRLRGTGSCSNMRSGLELCWASLLSRASCYLDWTELAPALDRVVMTRLTPARVGELMAFNIVSFGMVRNICARRRTLIVQAASFGMAPPPQSPSQRAADRASWQDAEVTPFRALYAKLLAEKDVLESERDNPGYPVPSRSQFMLYAQGLGVEEHLNHLLSIQQHPIDTGDIIPLFNP</sequence>
<dbReference type="Proteomes" id="UP001221757">
    <property type="component" value="Unassembled WGS sequence"/>
</dbReference>
<comment type="caution">
    <text evidence="2">The sequence shown here is derived from an EMBL/GenBank/DDBJ whole genome shotgun (WGS) entry which is preliminary data.</text>
</comment>
<dbReference type="EMBL" id="JARKIE010000005">
    <property type="protein sequence ID" value="KAJ7707556.1"/>
    <property type="molecule type" value="Genomic_DNA"/>
</dbReference>
<keyword evidence="3" id="KW-1185">Reference proteome</keyword>
<proteinExistence type="predicted"/>
<dbReference type="AlphaFoldDB" id="A0AAD7GXL7"/>
<organism evidence="2 3">
    <name type="scientific">Mycena rosella</name>
    <name type="common">Pink bonnet</name>
    <name type="synonym">Agaricus rosellus</name>
    <dbReference type="NCBI Taxonomy" id="1033263"/>
    <lineage>
        <taxon>Eukaryota</taxon>
        <taxon>Fungi</taxon>
        <taxon>Dikarya</taxon>
        <taxon>Basidiomycota</taxon>
        <taxon>Agaricomycotina</taxon>
        <taxon>Agaricomycetes</taxon>
        <taxon>Agaricomycetidae</taxon>
        <taxon>Agaricales</taxon>
        <taxon>Marasmiineae</taxon>
        <taxon>Mycenaceae</taxon>
        <taxon>Mycena</taxon>
    </lineage>
</organism>
<feature type="compositionally biased region" description="Low complexity" evidence="1">
    <location>
        <begin position="19"/>
        <end position="35"/>
    </location>
</feature>
<evidence type="ECO:0000256" key="1">
    <source>
        <dbReference type="SAM" id="MobiDB-lite"/>
    </source>
</evidence>
<accession>A0AAD7GXL7</accession>